<dbReference type="EMBL" id="MFLW01000005">
    <property type="protein sequence ID" value="OGG78558.1"/>
    <property type="molecule type" value="Genomic_DNA"/>
</dbReference>
<sequence length="139" mass="15496">MSNEKKLGAGLLGYLGPFFPPCIEKLQHAFYGKRLNFSGSILEDLGRGIPGFIGISRAITTDDYAWFWSMNFKTGNDSKIAVLLPWGQDFDRTSGTSADRHIALYVDYVNYENAVENIIHQILAVHAAWVDRVLLASKA</sequence>
<name>A0A1F6EY80_9BACT</name>
<proteinExistence type="predicted"/>
<evidence type="ECO:0000313" key="1">
    <source>
        <dbReference type="EMBL" id="OGG78558.1"/>
    </source>
</evidence>
<gene>
    <name evidence="1" type="ORF">A3A36_00245</name>
</gene>
<dbReference type="AlphaFoldDB" id="A0A1F6EY80"/>
<accession>A0A1F6EY80</accession>
<comment type="caution">
    <text evidence="1">The sequence shown here is derived from an EMBL/GenBank/DDBJ whole genome shotgun (WGS) entry which is preliminary data.</text>
</comment>
<reference evidence="1 2" key="1">
    <citation type="journal article" date="2016" name="Nat. Commun.">
        <title>Thousands of microbial genomes shed light on interconnected biogeochemical processes in an aquifer system.</title>
        <authorList>
            <person name="Anantharaman K."/>
            <person name="Brown C.T."/>
            <person name="Hug L.A."/>
            <person name="Sharon I."/>
            <person name="Castelle C.J."/>
            <person name="Probst A.J."/>
            <person name="Thomas B.C."/>
            <person name="Singh A."/>
            <person name="Wilkins M.J."/>
            <person name="Karaoz U."/>
            <person name="Brodie E.L."/>
            <person name="Williams K.H."/>
            <person name="Hubbard S.S."/>
            <person name="Banfield J.F."/>
        </authorList>
    </citation>
    <scope>NUCLEOTIDE SEQUENCE [LARGE SCALE GENOMIC DNA]</scope>
</reference>
<organism evidence="1 2">
    <name type="scientific">Candidatus Kaiserbacteria bacterium RIFCSPLOWO2_01_FULL_52_12b</name>
    <dbReference type="NCBI Taxonomy" id="1798509"/>
    <lineage>
        <taxon>Bacteria</taxon>
        <taxon>Candidatus Kaiseribacteriota</taxon>
    </lineage>
</organism>
<dbReference type="Proteomes" id="UP000178811">
    <property type="component" value="Unassembled WGS sequence"/>
</dbReference>
<protein>
    <submittedName>
        <fullName evidence="1">Uncharacterized protein</fullName>
    </submittedName>
</protein>
<evidence type="ECO:0000313" key="2">
    <source>
        <dbReference type="Proteomes" id="UP000178811"/>
    </source>
</evidence>